<proteinExistence type="predicted"/>
<dbReference type="EMBL" id="BMAU01021053">
    <property type="protein sequence ID" value="GFX88649.1"/>
    <property type="molecule type" value="Genomic_DNA"/>
</dbReference>
<keyword evidence="2" id="KW-1185">Reference proteome</keyword>
<protein>
    <submittedName>
        <fullName evidence="1">C2H2-type domain-containing protein</fullName>
    </submittedName>
</protein>
<gene>
    <name evidence="1" type="primary">AVEN_121623_1</name>
    <name evidence="1" type="ORF">TNCV_2660601</name>
</gene>
<evidence type="ECO:0000313" key="2">
    <source>
        <dbReference type="Proteomes" id="UP000887159"/>
    </source>
</evidence>
<organism evidence="1 2">
    <name type="scientific">Trichonephila clavipes</name>
    <name type="common">Golden silk orbweaver</name>
    <name type="synonym">Nephila clavipes</name>
    <dbReference type="NCBI Taxonomy" id="2585209"/>
    <lineage>
        <taxon>Eukaryota</taxon>
        <taxon>Metazoa</taxon>
        <taxon>Ecdysozoa</taxon>
        <taxon>Arthropoda</taxon>
        <taxon>Chelicerata</taxon>
        <taxon>Arachnida</taxon>
        <taxon>Araneae</taxon>
        <taxon>Araneomorphae</taxon>
        <taxon>Entelegynae</taxon>
        <taxon>Araneoidea</taxon>
        <taxon>Nephilidae</taxon>
        <taxon>Trichonephila</taxon>
    </lineage>
</organism>
<dbReference type="AlphaFoldDB" id="A0A8X6V0H8"/>
<dbReference type="Proteomes" id="UP000887159">
    <property type="component" value="Unassembled WGS sequence"/>
</dbReference>
<evidence type="ECO:0000313" key="1">
    <source>
        <dbReference type="EMBL" id="GFX88649.1"/>
    </source>
</evidence>
<accession>A0A8X6V0H8</accession>
<comment type="caution">
    <text evidence="1">The sequence shown here is derived from an EMBL/GenBank/DDBJ whole genome shotgun (WGS) entry which is preliminary data.</text>
</comment>
<reference evidence="1" key="1">
    <citation type="submission" date="2020-08" db="EMBL/GenBank/DDBJ databases">
        <title>Multicomponent nature underlies the extraordinary mechanical properties of spider dragline silk.</title>
        <authorList>
            <person name="Kono N."/>
            <person name="Nakamura H."/>
            <person name="Mori M."/>
            <person name="Yoshida Y."/>
            <person name="Ohtoshi R."/>
            <person name="Malay A.D."/>
            <person name="Moran D.A.P."/>
            <person name="Tomita M."/>
            <person name="Numata K."/>
            <person name="Arakawa K."/>
        </authorList>
    </citation>
    <scope>NUCLEOTIDE SEQUENCE</scope>
</reference>
<sequence>MYPKIKFSFFLRKGIYPYEYVDNFQKFSEIALPPASAFYSTLSGEHVSAEDYEHAKNVWSTFKIKSLGEHHDLYVASDVLLLADVFENFRKNMS</sequence>
<name>A0A8X6V0H8_TRICX</name>